<evidence type="ECO:0000313" key="3">
    <source>
        <dbReference type="Proteomes" id="UP000054481"/>
    </source>
</evidence>
<name>A0A0F7ZXG7_9HYPO</name>
<keyword evidence="1" id="KW-0472">Membrane</keyword>
<evidence type="ECO:0000256" key="1">
    <source>
        <dbReference type="SAM" id="Phobius"/>
    </source>
</evidence>
<dbReference type="OrthoDB" id="2160638at2759"/>
<dbReference type="EMBL" id="KQ030611">
    <property type="protein sequence ID" value="KJZ70692.1"/>
    <property type="molecule type" value="Genomic_DNA"/>
</dbReference>
<keyword evidence="3" id="KW-1185">Reference proteome</keyword>
<proteinExistence type="predicted"/>
<feature type="transmembrane region" description="Helical" evidence="1">
    <location>
        <begin position="116"/>
        <end position="138"/>
    </location>
</feature>
<keyword evidence="1" id="KW-1133">Transmembrane helix</keyword>
<reference evidence="2 3" key="1">
    <citation type="journal article" date="2014" name="Genome Biol. Evol.">
        <title>Comparative genomics and transcriptomics analyses reveal divergent lifestyle features of nematode endoparasitic fungus Hirsutella minnesotensis.</title>
        <authorList>
            <person name="Lai Y."/>
            <person name="Liu K."/>
            <person name="Zhang X."/>
            <person name="Zhang X."/>
            <person name="Li K."/>
            <person name="Wang N."/>
            <person name="Shu C."/>
            <person name="Wu Y."/>
            <person name="Wang C."/>
            <person name="Bushley K.E."/>
            <person name="Xiang M."/>
            <person name="Liu X."/>
        </authorList>
    </citation>
    <scope>NUCLEOTIDE SEQUENCE [LARGE SCALE GENOMIC DNA]</scope>
    <source>
        <strain evidence="2 3">3608</strain>
    </source>
</reference>
<protein>
    <submittedName>
        <fullName evidence="2">Uncharacterized protein</fullName>
    </submittedName>
</protein>
<dbReference type="PANTHER" id="PTHR33567">
    <property type="entry name" value="CHROMATE ION TRANSPORTER (EUROFUNG)"/>
    <property type="match status" value="1"/>
</dbReference>
<accession>A0A0F7ZXG7</accession>
<keyword evidence="1" id="KW-0812">Transmembrane</keyword>
<dbReference type="AlphaFoldDB" id="A0A0F7ZXG7"/>
<dbReference type="Proteomes" id="UP000054481">
    <property type="component" value="Unassembled WGS sequence"/>
</dbReference>
<sequence length="177" mass="19870">MTRILVFLGAAAGMLYNALWYFPVLMFLAGVAAVVHDLRWLHKPVLALATEATAARRRFRQAEDGITDLPAPQADSTAGLHEAPGVAQTTLPLTEHGQPSSEQEPRVVPPERRLNFSWNFGLGIITCFLITFVVIMVLRGMLPSKSLLFSFFANMCPRMEKWLSVWWLQSTPLFEQK</sequence>
<evidence type="ECO:0000313" key="2">
    <source>
        <dbReference type="EMBL" id="KJZ70692.1"/>
    </source>
</evidence>
<gene>
    <name evidence="2" type="ORF">HIM_09916</name>
</gene>
<dbReference type="PANTHER" id="PTHR33567:SF3">
    <property type="entry name" value="CHROMATE ION TRANSPORTER (EUROFUNG)"/>
    <property type="match status" value="1"/>
</dbReference>
<organism evidence="2 3">
    <name type="scientific">Hirsutella minnesotensis 3608</name>
    <dbReference type="NCBI Taxonomy" id="1043627"/>
    <lineage>
        <taxon>Eukaryota</taxon>
        <taxon>Fungi</taxon>
        <taxon>Dikarya</taxon>
        <taxon>Ascomycota</taxon>
        <taxon>Pezizomycotina</taxon>
        <taxon>Sordariomycetes</taxon>
        <taxon>Hypocreomycetidae</taxon>
        <taxon>Hypocreales</taxon>
        <taxon>Ophiocordycipitaceae</taxon>
        <taxon>Hirsutella</taxon>
    </lineage>
</organism>